<dbReference type="Proteomes" id="UP000002117">
    <property type="component" value="Segment"/>
</dbReference>
<organism evidence="2 3">
    <name type="scientific">Lactobacillus phage LP65</name>
    <dbReference type="NCBI Taxonomy" id="2892344"/>
    <lineage>
        <taxon>Viruses</taxon>
        <taxon>Duplodnaviria</taxon>
        <taxon>Heunggongvirae</taxon>
        <taxon>Uroviricota</taxon>
        <taxon>Caudoviricetes</taxon>
        <taxon>Herelleviridae</taxon>
        <taxon>Salchichonvirus</taxon>
        <taxon>Salchichonvirus LP65</taxon>
    </lineage>
</organism>
<dbReference type="KEGG" id="vg:3197441"/>
<reference evidence="2 3" key="1">
    <citation type="journal article" date="2004" name="J. Bacteriol.">
        <title>Lactobacillus plantarum bacteriophage LP65: a new member of the SPO1-like genus of the family Myoviridae.</title>
        <authorList>
            <person name="Chibani-Chennoufi S."/>
            <person name="Dillmann M.L."/>
            <person name="Marvin-Guy L."/>
            <person name="Rami-Shojaei S."/>
            <person name="Brussow H."/>
        </authorList>
    </citation>
    <scope>NUCLEOTIDE SEQUENCE</scope>
</reference>
<dbReference type="EMBL" id="AY682195">
    <property type="protein sequence ID" value="AAV35860.1"/>
    <property type="molecule type" value="Genomic_DNA"/>
</dbReference>
<evidence type="ECO:0000313" key="2">
    <source>
        <dbReference type="EMBL" id="AAV35860.1"/>
    </source>
</evidence>
<gene>
    <name evidence="2" type="ORF">orf40</name>
</gene>
<proteinExistence type="predicted"/>
<dbReference type="RefSeq" id="YP_164675.1">
    <property type="nucleotide sequence ID" value="NC_006565.1"/>
</dbReference>
<name>Q5ULS4_9CAUD</name>
<protein>
    <submittedName>
        <fullName evidence="2">Orf40</fullName>
    </submittedName>
</protein>
<evidence type="ECO:0000313" key="3">
    <source>
        <dbReference type="Proteomes" id="UP000002117"/>
    </source>
</evidence>
<feature type="region of interest" description="Disordered" evidence="1">
    <location>
        <begin position="203"/>
        <end position="224"/>
    </location>
</feature>
<sequence>MTSKSRTDAPTEATVFDFKKATLDKGFELTLNVSNGDNHAHARLSSLFVDLKINDNYFMFTQGITFLKTAQSKELTDDYLFGNLLGKGLVSHDAHVAASKVSDTLKLYPGIDITGMSNGLINFLEAGDTELSVEDYRAIVDTAFDTYANKGDSDYDNAKRALYRLGRKRSSIAYEAILAIKSLKAALDENDLYDLWTPGVNSDPQPQPVSFSDKSGWDNNKGTL</sequence>
<evidence type="ECO:0000256" key="1">
    <source>
        <dbReference type="SAM" id="MobiDB-lite"/>
    </source>
</evidence>
<keyword evidence="3" id="KW-1185">Reference proteome</keyword>
<accession>Q5ULS4</accession>